<reference evidence="3" key="1">
    <citation type="submission" date="2022-04" db="EMBL/GenBank/DDBJ databases">
        <title>A functionally conserved STORR gene fusion in Papaver species that diverged 16.8 million years ago.</title>
        <authorList>
            <person name="Catania T."/>
        </authorList>
    </citation>
    <scope>NUCLEOTIDE SEQUENCE</scope>
    <source>
        <strain evidence="3">S-188037</strain>
    </source>
</reference>
<feature type="domain" description="Trichome birefringence-like N-terminal" evidence="2">
    <location>
        <begin position="125"/>
        <end position="174"/>
    </location>
</feature>
<dbReference type="Pfam" id="PF14416">
    <property type="entry name" value="PMR5N"/>
    <property type="match status" value="1"/>
</dbReference>
<feature type="non-terminal residue" evidence="3">
    <location>
        <position position="189"/>
    </location>
</feature>
<dbReference type="InterPro" id="IPR029962">
    <property type="entry name" value="TBL"/>
</dbReference>
<dbReference type="GO" id="GO:0016413">
    <property type="term" value="F:O-acetyltransferase activity"/>
    <property type="evidence" value="ECO:0007669"/>
    <property type="project" value="InterPro"/>
</dbReference>
<dbReference type="PANTHER" id="PTHR32285:SF208">
    <property type="entry name" value="PROTEIN TRICHOME BIREFRINGENCE-LIKE 2"/>
    <property type="match status" value="1"/>
</dbReference>
<feature type="transmembrane region" description="Helical" evidence="1">
    <location>
        <begin position="25"/>
        <end position="47"/>
    </location>
</feature>
<evidence type="ECO:0000259" key="2">
    <source>
        <dbReference type="Pfam" id="PF14416"/>
    </source>
</evidence>
<evidence type="ECO:0000313" key="3">
    <source>
        <dbReference type="EMBL" id="KAI3935043.1"/>
    </source>
</evidence>
<keyword evidence="1" id="KW-0472">Membrane</keyword>
<name>A0AAD4XPX5_9MAGN</name>
<keyword evidence="4" id="KW-1185">Reference proteome</keyword>
<evidence type="ECO:0000313" key="4">
    <source>
        <dbReference type="Proteomes" id="UP001202328"/>
    </source>
</evidence>
<dbReference type="InterPro" id="IPR025846">
    <property type="entry name" value="TBL_N"/>
</dbReference>
<organism evidence="3 4">
    <name type="scientific">Papaver atlanticum</name>
    <dbReference type="NCBI Taxonomy" id="357466"/>
    <lineage>
        <taxon>Eukaryota</taxon>
        <taxon>Viridiplantae</taxon>
        <taxon>Streptophyta</taxon>
        <taxon>Embryophyta</taxon>
        <taxon>Tracheophyta</taxon>
        <taxon>Spermatophyta</taxon>
        <taxon>Magnoliopsida</taxon>
        <taxon>Ranunculales</taxon>
        <taxon>Papaveraceae</taxon>
        <taxon>Papaveroideae</taxon>
        <taxon>Papaver</taxon>
    </lineage>
</organism>
<dbReference type="Proteomes" id="UP001202328">
    <property type="component" value="Unassembled WGS sequence"/>
</dbReference>
<keyword evidence="1" id="KW-0812">Transmembrane</keyword>
<dbReference type="PANTHER" id="PTHR32285">
    <property type="entry name" value="PROTEIN TRICHOME BIREFRINGENCE-LIKE 9-RELATED"/>
    <property type="match status" value="1"/>
</dbReference>
<comment type="caution">
    <text evidence="3">The sequence shown here is derived from an EMBL/GenBank/DDBJ whole genome shotgun (WGS) entry which is preliminary data.</text>
</comment>
<accession>A0AAD4XPX5</accession>
<protein>
    <recommendedName>
        <fullName evidence="2">Trichome birefringence-like N-terminal domain-containing protein</fullName>
    </recommendedName>
</protein>
<keyword evidence="1" id="KW-1133">Transmembrane helix</keyword>
<dbReference type="AlphaFoldDB" id="A0AAD4XPX5"/>
<proteinExistence type="predicted"/>
<dbReference type="GO" id="GO:0005794">
    <property type="term" value="C:Golgi apparatus"/>
    <property type="evidence" value="ECO:0007669"/>
    <property type="project" value="TreeGrafter"/>
</dbReference>
<dbReference type="EMBL" id="JAJJMB010006318">
    <property type="protein sequence ID" value="KAI3935043.1"/>
    <property type="molecule type" value="Genomic_DNA"/>
</dbReference>
<sequence length="189" mass="21294">MKLSIWDMLVTWPPHHGVKKKATSILVGFVFFLGASILVLTVSSFIFPSVFASITNPLLKENPDRYYLKFGFTNWHQSPSSTTAATPAKNSTVKNNSENSIVDLAGKLVYTGEEFVPSSTNFSSDCDIFEGEWVMAEDPKQYYAPGSCPYLETRSFDCHGSGRPDDEYLKWHWKWQSHPRNAGCKDNIP</sequence>
<gene>
    <name evidence="3" type="ORF">MKW98_009962</name>
</gene>
<evidence type="ECO:0000256" key="1">
    <source>
        <dbReference type="SAM" id="Phobius"/>
    </source>
</evidence>